<dbReference type="GO" id="GO:0016853">
    <property type="term" value="F:isomerase activity"/>
    <property type="evidence" value="ECO:0007669"/>
    <property type="project" value="UniProtKB-KW"/>
</dbReference>
<dbReference type="InParanoid" id="A0A251TBF0"/>
<reference evidence="1 3" key="1">
    <citation type="journal article" date="2017" name="Nature">
        <title>The sunflower genome provides insights into oil metabolism, flowering and Asterid evolution.</title>
        <authorList>
            <person name="Badouin H."/>
            <person name="Gouzy J."/>
            <person name="Grassa C.J."/>
            <person name="Murat F."/>
            <person name="Staton S.E."/>
            <person name="Cottret L."/>
            <person name="Lelandais-Briere C."/>
            <person name="Owens G.L."/>
            <person name="Carrere S."/>
            <person name="Mayjonade B."/>
            <person name="Legrand L."/>
            <person name="Gill N."/>
            <person name="Kane N.C."/>
            <person name="Bowers J.E."/>
            <person name="Hubner S."/>
            <person name="Bellec A."/>
            <person name="Berard A."/>
            <person name="Berges H."/>
            <person name="Blanchet N."/>
            <person name="Boniface M.C."/>
            <person name="Brunel D."/>
            <person name="Catrice O."/>
            <person name="Chaidir N."/>
            <person name="Claudel C."/>
            <person name="Donnadieu C."/>
            <person name="Faraut T."/>
            <person name="Fievet G."/>
            <person name="Helmstetter N."/>
            <person name="King M."/>
            <person name="Knapp S.J."/>
            <person name="Lai Z."/>
            <person name="Le Paslier M.C."/>
            <person name="Lippi Y."/>
            <person name="Lorenzon L."/>
            <person name="Mandel J.R."/>
            <person name="Marage G."/>
            <person name="Marchand G."/>
            <person name="Marquand E."/>
            <person name="Bret-Mestries E."/>
            <person name="Morien E."/>
            <person name="Nambeesan S."/>
            <person name="Nguyen T."/>
            <person name="Pegot-Espagnet P."/>
            <person name="Pouilly N."/>
            <person name="Raftis F."/>
            <person name="Sallet E."/>
            <person name="Schiex T."/>
            <person name="Thomas J."/>
            <person name="Vandecasteele C."/>
            <person name="Vares D."/>
            <person name="Vear F."/>
            <person name="Vautrin S."/>
            <person name="Crespi M."/>
            <person name="Mangin B."/>
            <person name="Burke J.M."/>
            <person name="Salse J."/>
            <person name="Munos S."/>
            <person name="Vincourt P."/>
            <person name="Rieseberg L.H."/>
            <person name="Langlade N.B."/>
        </authorList>
    </citation>
    <scope>NUCLEOTIDE SEQUENCE [LARGE SCALE GENOMIC DNA]</scope>
    <source>
        <strain evidence="3">cv. SF193</strain>
        <tissue evidence="1">Leaves</tissue>
    </source>
</reference>
<keyword evidence="1" id="KW-0378">Hydrolase</keyword>
<evidence type="ECO:0000313" key="3">
    <source>
        <dbReference type="Proteomes" id="UP000215914"/>
    </source>
</evidence>
<dbReference type="Gramene" id="mRNA:HanXRQr2_Chr11g0477051">
    <property type="protein sequence ID" value="mRNA:HanXRQr2_Chr11g0477051"/>
    <property type="gene ID" value="HanXRQr2_Chr11g0477051"/>
</dbReference>
<dbReference type="STRING" id="4232.A0A251TBF0"/>
<protein>
    <submittedName>
        <fullName evidence="1">2,3-diketo-5-methylthiopentyl-1-phosphate enolase, Phosphoric monoester hydrolase</fullName>
        <ecNumber evidence="1">3.1.3.-</ecNumber>
        <ecNumber evidence="1">5.3.2.5</ecNumber>
    </submittedName>
</protein>
<reference evidence="1" key="3">
    <citation type="submission" date="2020-06" db="EMBL/GenBank/DDBJ databases">
        <title>Helianthus annuus Genome sequencing and assembly Release 2.</title>
        <authorList>
            <person name="Gouzy J."/>
            <person name="Langlade N."/>
            <person name="Munos S."/>
        </authorList>
    </citation>
    <scope>NUCLEOTIDE SEQUENCE</scope>
    <source>
        <tissue evidence="1">Leaves</tissue>
    </source>
</reference>
<name>A0A251TBF0_HELAN</name>
<dbReference type="EMBL" id="MNCJ02000326">
    <property type="protein sequence ID" value="KAF5780883.1"/>
    <property type="molecule type" value="Genomic_DNA"/>
</dbReference>
<dbReference type="AlphaFoldDB" id="A0A251TBF0"/>
<dbReference type="PANTHER" id="PTHR20371">
    <property type="entry name" value="ENOLASE-PHOSPHATASE E1"/>
    <property type="match status" value="1"/>
</dbReference>
<sequence>MYDDNNDQSYGDEQRFKGLYVELVVPIIENIVLEIELTKSLVSPTECYHCLFDAAIIVHQLGLEWPTPSHSPIQRSNPLLGGQATNISQKVGDLNRRFQGCIVLYIEGTTTLMSFVTYVLFPYAQNNDIDFTQDINCCDLYVQVEDDLQHGIVDVVLIPFDGAGKHAMMIVALVANVEGMIKSDKKITSLKQLQVSKFNMLFSFFNQKIYFKLLNILIYGRSHMAHWI</sequence>
<keyword evidence="3" id="KW-1185">Reference proteome</keyword>
<organism evidence="2 3">
    <name type="scientific">Helianthus annuus</name>
    <name type="common">Common sunflower</name>
    <dbReference type="NCBI Taxonomy" id="4232"/>
    <lineage>
        <taxon>Eukaryota</taxon>
        <taxon>Viridiplantae</taxon>
        <taxon>Streptophyta</taxon>
        <taxon>Embryophyta</taxon>
        <taxon>Tracheophyta</taxon>
        <taxon>Spermatophyta</taxon>
        <taxon>Magnoliopsida</taxon>
        <taxon>eudicotyledons</taxon>
        <taxon>Gunneridae</taxon>
        <taxon>Pentapetalae</taxon>
        <taxon>asterids</taxon>
        <taxon>campanulids</taxon>
        <taxon>Asterales</taxon>
        <taxon>Asteraceae</taxon>
        <taxon>Asteroideae</taxon>
        <taxon>Heliantheae alliance</taxon>
        <taxon>Heliantheae</taxon>
        <taxon>Helianthus</taxon>
    </lineage>
</organism>
<proteinExistence type="predicted"/>
<dbReference type="EMBL" id="CM007900">
    <property type="protein sequence ID" value="OTG07271.1"/>
    <property type="molecule type" value="Genomic_DNA"/>
</dbReference>
<dbReference type="PANTHER" id="PTHR20371:SF1">
    <property type="entry name" value="ENOLASE-PHOSPHATASE E1"/>
    <property type="match status" value="1"/>
</dbReference>
<dbReference type="Gene3D" id="1.10.720.60">
    <property type="match status" value="1"/>
</dbReference>
<dbReference type="GO" id="GO:0016787">
    <property type="term" value="F:hydrolase activity"/>
    <property type="evidence" value="ECO:0007669"/>
    <property type="project" value="UniProtKB-KW"/>
</dbReference>
<dbReference type="EC" id="5.3.2.5" evidence="1"/>
<keyword evidence="1" id="KW-0413">Isomerase</keyword>
<reference evidence="2" key="2">
    <citation type="submission" date="2017-02" db="EMBL/GenBank/DDBJ databases">
        <title>Sunflower complete genome.</title>
        <authorList>
            <person name="Langlade N."/>
            <person name="Munos S."/>
        </authorList>
    </citation>
    <scope>NUCLEOTIDE SEQUENCE [LARGE SCALE GENOMIC DNA]</scope>
    <source>
        <tissue evidence="2">Leaves</tissue>
    </source>
</reference>
<gene>
    <name evidence="2" type="ORF">HannXRQ_Chr11g0328541</name>
    <name evidence="1" type="ORF">HanXRQr2_Chr11g0477051</name>
</gene>
<dbReference type="Proteomes" id="UP000215914">
    <property type="component" value="Chromosome 11"/>
</dbReference>
<dbReference type="EC" id="3.1.3.-" evidence="1"/>
<evidence type="ECO:0000313" key="1">
    <source>
        <dbReference type="EMBL" id="KAF5780883.1"/>
    </source>
</evidence>
<accession>A0A251TBF0</accession>
<evidence type="ECO:0000313" key="2">
    <source>
        <dbReference type="EMBL" id="OTG07271.1"/>
    </source>
</evidence>